<sequence length="373" mass="42794">MTEESAPKKQRTDNAPDSNLSGPSFSTEPTQTVDPPSDPQTTDASKKTNLEDTDLYDFNFDFETIHSQPGSSSGVHLTEHDEAAFHYASEKRQVSKSDSDEEEYVKRLKRRVVILEQDNEMKSAQIVSLQQDAALKEVQISSLQSQLTSRDSTIDQLQGDVGMLMSTVYSLKVKLEKKFGSEFVDKEDEQFHVGRSEETPEQRAAAHAALEAERAAALEAYLAAKPKKLSSRIKKKREERHKEKEQEKQRKTQLLVMKNQNMNPLDENFQLKDPSKIPDRLVMELGSSYYDEVGNKSDVACWRYEPDKEMWLITRKSGHREYYAKESQFESWTKSDLKSLLRAPYYDPDLNKRGQAGHFTHDLRRKFGLTSQQ</sequence>
<organism evidence="2 3">
    <name type="scientific">Helianthus annuus</name>
    <name type="common">Common sunflower</name>
    <dbReference type="NCBI Taxonomy" id="4232"/>
    <lineage>
        <taxon>Eukaryota</taxon>
        <taxon>Viridiplantae</taxon>
        <taxon>Streptophyta</taxon>
        <taxon>Embryophyta</taxon>
        <taxon>Tracheophyta</taxon>
        <taxon>Spermatophyta</taxon>
        <taxon>Magnoliopsida</taxon>
        <taxon>eudicotyledons</taxon>
        <taxon>Gunneridae</taxon>
        <taxon>Pentapetalae</taxon>
        <taxon>asterids</taxon>
        <taxon>campanulids</taxon>
        <taxon>Asterales</taxon>
        <taxon>Asteraceae</taxon>
        <taxon>Asteroideae</taxon>
        <taxon>Heliantheae alliance</taxon>
        <taxon>Heliantheae</taxon>
        <taxon>Helianthus</taxon>
    </lineage>
</organism>
<dbReference type="Proteomes" id="UP000215914">
    <property type="component" value="Unassembled WGS sequence"/>
</dbReference>
<dbReference type="EMBL" id="MNCJ02000325">
    <property type="protein sequence ID" value="KAF5786292.1"/>
    <property type="molecule type" value="Genomic_DNA"/>
</dbReference>
<name>A0A9K3N444_HELAN</name>
<feature type="compositionally biased region" description="Basic residues" evidence="1">
    <location>
        <begin position="229"/>
        <end position="239"/>
    </location>
</feature>
<feature type="region of interest" description="Disordered" evidence="1">
    <location>
        <begin position="229"/>
        <end position="250"/>
    </location>
</feature>
<reference evidence="2" key="1">
    <citation type="journal article" date="2017" name="Nature">
        <title>The sunflower genome provides insights into oil metabolism, flowering and Asterid evolution.</title>
        <authorList>
            <person name="Badouin H."/>
            <person name="Gouzy J."/>
            <person name="Grassa C.J."/>
            <person name="Murat F."/>
            <person name="Staton S.E."/>
            <person name="Cottret L."/>
            <person name="Lelandais-Briere C."/>
            <person name="Owens G.L."/>
            <person name="Carrere S."/>
            <person name="Mayjonade B."/>
            <person name="Legrand L."/>
            <person name="Gill N."/>
            <person name="Kane N.C."/>
            <person name="Bowers J.E."/>
            <person name="Hubner S."/>
            <person name="Bellec A."/>
            <person name="Berard A."/>
            <person name="Berges H."/>
            <person name="Blanchet N."/>
            <person name="Boniface M.C."/>
            <person name="Brunel D."/>
            <person name="Catrice O."/>
            <person name="Chaidir N."/>
            <person name="Claudel C."/>
            <person name="Donnadieu C."/>
            <person name="Faraut T."/>
            <person name="Fievet G."/>
            <person name="Helmstetter N."/>
            <person name="King M."/>
            <person name="Knapp S.J."/>
            <person name="Lai Z."/>
            <person name="Le Paslier M.C."/>
            <person name="Lippi Y."/>
            <person name="Lorenzon L."/>
            <person name="Mandel J.R."/>
            <person name="Marage G."/>
            <person name="Marchand G."/>
            <person name="Marquand E."/>
            <person name="Bret-Mestries E."/>
            <person name="Morien E."/>
            <person name="Nambeesan S."/>
            <person name="Nguyen T."/>
            <person name="Pegot-Espagnet P."/>
            <person name="Pouilly N."/>
            <person name="Raftis F."/>
            <person name="Sallet E."/>
            <person name="Schiex T."/>
            <person name="Thomas J."/>
            <person name="Vandecasteele C."/>
            <person name="Vares D."/>
            <person name="Vear F."/>
            <person name="Vautrin S."/>
            <person name="Crespi M."/>
            <person name="Mangin B."/>
            <person name="Burke J.M."/>
            <person name="Salse J."/>
            <person name="Munos S."/>
            <person name="Vincourt P."/>
            <person name="Rieseberg L.H."/>
            <person name="Langlade N.B."/>
        </authorList>
    </citation>
    <scope>NUCLEOTIDE SEQUENCE</scope>
    <source>
        <tissue evidence="2">Leaves</tissue>
    </source>
</reference>
<reference evidence="2" key="2">
    <citation type="submission" date="2020-06" db="EMBL/GenBank/DDBJ databases">
        <title>Helianthus annuus Genome sequencing and assembly Release 2.</title>
        <authorList>
            <person name="Gouzy J."/>
            <person name="Langlade N."/>
            <person name="Munos S."/>
        </authorList>
    </citation>
    <scope>NUCLEOTIDE SEQUENCE</scope>
    <source>
        <tissue evidence="2">Leaves</tissue>
    </source>
</reference>
<feature type="compositionally biased region" description="Polar residues" evidence="1">
    <location>
        <begin position="15"/>
        <end position="43"/>
    </location>
</feature>
<feature type="compositionally biased region" description="Basic and acidic residues" evidence="1">
    <location>
        <begin position="240"/>
        <end position="250"/>
    </location>
</feature>
<evidence type="ECO:0000313" key="3">
    <source>
        <dbReference type="Proteomes" id="UP000215914"/>
    </source>
</evidence>
<feature type="compositionally biased region" description="Basic and acidic residues" evidence="1">
    <location>
        <begin position="1"/>
        <end position="14"/>
    </location>
</feature>
<proteinExistence type="predicted"/>
<dbReference type="AlphaFoldDB" id="A0A9K3N444"/>
<feature type="region of interest" description="Disordered" evidence="1">
    <location>
        <begin position="1"/>
        <end position="50"/>
    </location>
</feature>
<comment type="caution">
    <text evidence="2">The sequence shown here is derived from an EMBL/GenBank/DDBJ whole genome shotgun (WGS) entry which is preliminary data.</text>
</comment>
<keyword evidence="3" id="KW-1185">Reference proteome</keyword>
<accession>A0A9K3N444</accession>
<gene>
    <name evidence="2" type="ORF">HanXRQr2_Chr10g0439101</name>
</gene>
<dbReference type="Gramene" id="mRNA:HanXRQr2_Chr10g0439101">
    <property type="protein sequence ID" value="CDS:HanXRQr2_Chr10g0439101.1"/>
    <property type="gene ID" value="HanXRQr2_Chr10g0439101"/>
</dbReference>
<evidence type="ECO:0000256" key="1">
    <source>
        <dbReference type="SAM" id="MobiDB-lite"/>
    </source>
</evidence>
<protein>
    <submittedName>
        <fullName evidence="2">Uncharacterized protein</fullName>
    </submittedName>
</protein>
<evidence type="ECO:0000313" key="2">
    <source>
        <dbReference type="EMBL" id="KAF5786292.1"/>
    </source>
</evidence>